<dbReference type="InterPro" id="IPR036291">
    <property type="entry name" value="NAD(P)-bd_dom_sf"/>
</dbReference>
<dbReference type="OrthoDB" id="9803304at2"/>
<evidence type="ECO:0000256" key="1">
    <source>
        <dbReference type="ARBA" id="ARBA00007406"/>
    </source>
</evidence>
<reference evidence="10 11" key="1">
    <citation type="submission" date="2019-12" db="EMBL/GenBank/DDBJ databases">
        <title>Roseobacter cerasinus sp. nov., isolated from seawater around aquaculture.</title>
        <authorList>
            <person name="Muramatsu S."/>
            <person name="Takabe Y."/>
            <person name="Mori K."/>
            <person name="Takaichi S."/>
            <person name="Hanada S."/>
        </authorList>
    </citation>
    <scope>NUCLEOTIDE SEQUENCE [LARGE SCALE GENOMIC DNA]</scope>
    <source>
        <strain evidence="10 11">AI77</strain>
    </source>
</reference>
<dbReference type="InterPro" id="IPR020828">
    <property type="entry name" value="GlycerAld_3-P_DH_NAD(P)-bd"/>
</dbReference>
<dbReference type="PRINTS" id="PR00078">
    <property type="entry name" value="G3PDHDRGNASE"/>
</dbReference>
<evidence type="ECO:0000313" key="11">
    <source>
        <dbReference type="Proteomes" id="UP000436522"/>
    </source>
</evidence>
<dbReference type="Gene3D" id="3.40.50.720">
    <property type="entry name" value="NAD(P)-binding Rossmann-like Domain"/>
    <property type="match status" value="1"/>
</dbReference>
<evidence type="ECO:0000256" key="8">
    <source>
        <dbReference type="RuleBase" id="RU000397"/>
    </source>
</evidence>
<dbReference type="SUPFAM" id="SSF51735">
    <property type="entry name" value="NAD(P)-binding Rossmann-fold domains"/>
    <property type="match status" value="1"/>
</dbReference>
<feature type="binding site" evidence="6">
    <location>
        <position position="120"/>
    </location>
    <ligand>
        <name>NAD(+)</name>
        <dbReference type="ChEBI" id="CHEBI:57540"/>
    </ligand>
</feature>
<dbReference type="GO" id="GO:0051287">
    <property type="term" value="F:NAD binding"/>
    <property type="evidence" value="ECO:0007669"/>
    <property type="project" value="InterPro"/>
</dbReference>
<dbReference type="RefSeq" id="WP_159976023.1">
    <property type="nucleotide sequence ID" value="NZ_BLIV01000003.1"/>
</dbReference>
<comment type="caution">
    <text evidence="10">The sequence shown here is derived from an EMBL/GenBank/DDBJ whole genome shotgun (WGS) entry which is preliminary data.</text>
</comment>
<comment type="subunit">
    <text evidence="2">Homotetramer.</text>
</comment>
<name>A0A640VUM5_9RHOB</name>
<feature type="binding site" evidence="5">
    <location>
        <begin position="209"/>
        <end position="210"/>
    </location>
    <ligand>
        <name>D-glyceraldehyde 3-phosphate</name>
        <dbReference type="ChEBI" id="CHEBI:59776"/>
    </ligand>
</feature>
<feature type="site" description="Activates thiol group during catalysis" evidence="7">
    <location>
        <position position="178"/>
    </location>
</feature>
<organism evidence="10 11">
    <name type="scientific">Roseobacter cerasinus</name>
    <dbReference type="NCBI Taxonomy" id="2602289"/>
    <lineage>
        <taxon>Bacteria</taxon>
        <taxon>Pseudomonadati</taxon>
        <taxon>Pseudomonadota</taxon>
        <taxon>Alphaproteobacteria</taxon>
        <taxon>Rhodobacterales</taxon>
        <taxon>Roseobacteraceae</taxon>
        <taxon>Roseobacter</taxon>
    </lineage>
</organism>
<dbReference type="SUPFAM" id="SSF55347">
    <property type="entry name" value="Glyceraldehyde-3-phosphate dehydrogenase-like, C-terminal domain"/>
    <property type="match status" value="1"/>
</dbReference>
<accession>A0A640VUM5</accession>
<dbReference type="PIRSF" id="PIRSF000149">
    <property type="entry name" value="GAP_DH"/>
    <property type="match status" value="1"/>
</dbReference>
<dbReference type="PANTHER" id="PTHR43148">
    <property type="entry name" value="GLYCERALDEHYDE-3-PHOSPHATE DEHYDROGENASE 2"/>
    <property type="match status" value="1"/>
</dbReference>
<dbReference type="NCBIfam" id="TIGR01534">
    <property type="entry name" value="GAPDH-I"/>
    <property type="match status" value="1"/>
</dbReference>
<protein>
    <submittedName>
        <fullName evidence="10">Glyceraldehyde-3-phosphate dehydrogenase</fullName>
    </submittedName>
</protein>
<evidence type="ECO:0000256" key="5">
    <source>
        <dbReference type="PIRSR" id="PIRSR000149-2"/>
    </source>
</evidence>
<evidence type="ECO:0000256" key="4">
    <source>
        <dbReference type="PIRSR" id="PIRSR000149-1"/>
    </source>
</evidence>
<feature type="binding site" evidence="6">
    <location>
        <position position="36"/>
    </location>
    <ligand>
        <name>NAD(+)</name>
        <dbReference type="ChEBI" id="CHEBI:57540"/>
    </ligand>
</feature>
<evidence type="ECO:0000256" key="2">
    <source>
        <dbReference type="ARBA" id="ARBA00011881"/>
    </source>
</evidence>
<evidence type="ECO:0000256" key="7">
    <source>
        <dbReference type="PIRSR" id="PIRSR000149-4"/>
    </source>
</evidence>
<dbReference type="Pfam" id="PF00044">
    <property type="entry name" value="Gp_dh_N"/>
    <property type="match status" value="1"/>
</dbReference>
<dbReference type="Proteomes" id="UP000436522">
    <property type="component" value="Unassembled WGS sequence"/>
</dbReference>
<feature type="binding site" evidence="5">
    <location>
        <position position="232"/>
    </location>
    <ligand>
        <name>D-glyceraldehyde 3-phosphate</name>
        <dbReference type="ChEBI" id="CHEBI:59776"/>
    </ligand>
</feature>
<evidence type="ECO:0000313" key="10">
    <source>
        <dbReference type="EMBL" id="GFE49926.1"/>
    </source>
</evidence>
<evidence type="ECO:0000256" key="6">
    <source>
        <dbReference type="PIRSR" id="PIRSR000149-3"/>
    </source>
</evidence>
<feature type="binding site" evidence="5">
    <location>
        <begin position="150"/>
        <end position="152"/>
    </location>
    <ligand>
        <name>D-glyceraldehyde 3-phosphate</name>
        <dbReference type="ChEBI" id="CHEBI:59776"/>
    </ligand>
</feature>
<proteinExistence type="inferred from homology"/>
<dbReference type="FunFam" id="3.30.360.10:FF:000002">
    <property type="entry name" value="Glyceraldehyde-3-phosphate dehydrogenase"/>
    <property type="match status" value="1"/>
</dbReference>
<keyword evidence="3" id="KW-0560">Oxidoreductase</keyword>
<dbReference type="Pfam" id="PF02800">
    <property type="entry name" value="Gp_dh_C"/>
    <property type="match status" value="1"/>
</dbReference>
<dbReference type="GO" id="GO:0006006">
    <property type="term" value="P:glucose metabolic process"/>
    <property type="evidence" value="ECO:0007669"/>
    <property type="project" value="InterPro"/>
</dbReference>
<dbReference type="InterPro" id="IPR006424">
    <property type="entry name" value="Glyceraldehyde-3-P_DH_1"/>
</dbReference>
<comment type="similarity">
    <text evidence="1 8">Belongs to the glyceraldehyde-3-phosphate dehydrogenase family.</text>
</comment>
<feature type="domain" description="Glyceraldehyde 3-phosphate dehydrogenase NAD(P) binding" evidence="9">
    <location>
        <begin position="3"/>
        <end position="151"/>
    </location>
</feature>
<dbReference type="GO" id="GO:0016620">
    <property type="term" value="F:oxidoreductase activity, acting on the aldehyde or oxo group of donors, NAD or NADP as acceptor"/>
    <property type="evidence" value="ECO:0007669"/>
    <property type="project" value="InterPro"/>
</dbReference>
<dbReference type="EMBL" id="BLIV01000003">
    <property type="protein sequence ID" value="GFE49926.1"/>
    <property type="molecule type" value="Genomic_DNA"/>
</dbReference>
<sequence>MTLRLGINGFGRIGRTVLRVLMESGRDDMQVVAINDPASAETLAHLFEFDSVHGPYRGPLSYTDAGLDLGYGAIHMTSVPDPEMITWPDLDIVLECSGRFTDPVRARTHLRRGARRVLLSAPAKGGAKTIIRGVNDDLILGDDRLISNGSCTTNCLVPIVKVLHDAFTIKRGMMTTVHCYTSNQSLHDAPHADLYRARAAAQSMIPTTTGAAQTLGEVLPEMVGRITGQAIRVPVLNVSCIDLSVEVATATDVDAVNAAFRAAARGPLAGILATTDRKLVSSDLKQTAASATFAEDQTRVQDGTWVRVLAWYDNEWGFSNRLLEVTERMGKLL</sequence>
<dbReference type="SMART" id="SM00846">
    <property type="entry name" value="Gp_dh_N"/>
    <property type="match status" value="1"/>
</dbReference>
<evidence type="ECO:0000256" key="3">
    <source>
        <dbReference type="ARBA" id="ARBA00023002"/>
    </source>
</evidence>
<keyword evidence="11" id="KW-1185">Reference proteome</keyword>
<dbReference type="CDD" id="cd05214">
    <property type="entry name" value="GAPDH_I_N"/>
    <property type="match status" value="1"/>
</dbReference>
<dbReference type="FunFam" id="3.40.50.720:FF:000001">
    <property type="entry name" value="Glyceraldehyde-3-phosphate dehydrogenase"/>
    <property type="match status" value="1"/>
</dbReference>
<gene>
    <name evidence="10" type="primary">gapB_1</name>
    <name evidence="10" type="ORF">So717_16790</name>
</gene>
<evidence type="ECO:0000259" key="9">
    <source>
        <dbReference type="SMART" id="SM00846"/>
    </source>
</evidence>
<dbReference type="AlphaFoldDB" id="A0A640VUM5"/>
<keyword evidence="6" id="KW-0520">NAD</keyword>
<dbReference type="CDD" id="cd18126">
    <property type="entry name" value="GAPDH_I_C"/>
    <property type="match status" value="1"/>
</dbReference>
<feature type="active site" description="Nucleophile" evidence="4">
    <location>
        <position position="151"/>
    </location>
</feature>
<feature type="binding site" evidence="6">
    <location>
        <begin position="12"/>
        <end position="13"/>
    </location>
    <ligand>
        <name>NAD(+)</name>
        <dbReference type="ChEBI" id="CHEBI:57540"/>
    </ligand>
</feature>
<dbReference type="InterPro" id="IPR020831">
    <property type="entry name" value="GlycerAld/Erythrose_P_DH"/>
</dbReference>
<dbReference type="GO" id="GO:0050661">
    <property type="term" value="F:NADP binding"/>
    <property type="evidence" value="ECO:0007669"/>
    <property type="project" value="InterPro"/>
</dbReference>
<feature type="binding site" evidence="5">
    <location>
        <position position="181"/>
    </location>
    <ligand>
        <name>D-glyceraldehyde 3-phosphate</name>
        <dbReference type="ChEBI" id="CHEBI:59776"/>
    </ligand>
</feature>
<dbReference type="InterPro" id="IPR020829">
    <property type="entry name" value="GlycerAld_3-P_DH_cat"/>
</dbReference>
<dbReference type="Gene3D" id="3.30.360.10">
    <property type="entry name" value="Dihydrodipicolinate Reductase, domain 2"/>
    <property type="match status" value="1"/>
</dbReference>
<feature type="binding site" evidence="6">
    <location>
        <position position="314"/>
    </location>
    <ligand>
        <name>NAD(+)</name>
        <dbReference type="ChEBI" id="CHEBI:57540"/>
    </ligand>
</feature>
<keyword evidence="6" id="KW-0547">Nucleotide-binding</keyword>